<accession>A0A8J9Z7T7</accession>
<keyword evidence="4" id="KW-0805">Transcription regulation</keyword>
<evidence type="ECO:0000256" key="4">
    <source>
        <dbReference type="ARBA" id="ARBA00023015"/>
    </source>
</evidence>
<evidence type="ECO:0000313" key="12">
    <source>
        <dbReference type="Proteomes" id="UP000838412"/>
    </source>
</evidence>
<feature type="coiled-coil region" evidence="10">
    <location>
        <begin position="222"/>
        <end position="249"/>
    </location>
</feature>
<dbReference type="PANTHER" id="PTHR31705">
    <property type="entry name" value="MEDIATOR OF RNA POLYMERASE II TRANSCRIPTION SUBUNIT 30"/>
    <property type="match status" value="1"/>
</dbReference>
<evidence type="ECO:0000256" key="3">
    <source>
        <dbReference type="ARBA" id="ARBA00019664"/>
    </source>
</evidence>
<evidence type="ECO:0000256" key="9">
    <source>
        <dbReference type="ARBA" id="ARBA00031981"/>
    </source>
</evidence>
<evidence type="ECO:0000313" key="11">
    <source>
        <dbReference type="EMBL" id="CAH1248449.1"/>
    </source>
</evidence>
<reference evidence="11" key="1">
    <citation type="submission" date="2022-01" db="EMBL/GenBank/DDBJ databases">
        <authorList>
            <person name="Braso-Vives M."/>
        </authorList>
    </citation>
    <scope>NUCLEOTIDE SEQUENCE</scope>
</reference>
<evidence type="ECO:0000256" key="7">
    <source>
        <dbReference type="ARBA" id="ARBA00023242"/>
    </source>
</evidence>
<evidence type="ECO:0000256" key="10">
    <source>
        <dbReference type="SAM" id="Coils"/>
    </source>
</evidence>
<dbReference type="PANTHER" id="PTHR31705:SF4">
    <property type="entry name" value="MEDIATOR OF RNA POLYMERASE II TRANSCRIPTION SUBUNIT 30"/>
    <property type="match status" value="1"/>
</dbReference>
<organism evidence="11 12">
    <name type="scientific">Branchiostoma lanceolatum</name>
    <name type="common">Common lancelet</name>
    <name type="synonym">Amphioxus lanceolatum</name>
    <dbReference type="NCBI Taxonomy" id="7740"/>
    <lineage>
        <taxon>Eukaryota</taxon>
        <taxon>Metazoa</taxon>
        <taxon>Chordata</taxon>
        <taxon>Cephalochordata</taxon>
        <taxon>Leptocardii</taxon>
        <taxon>Amphioxiformes</taxon>
        <taxon>Branchiostomatidae</taxon>
        <taxon>Branchiostoma</taxon>
    </lineage>
</organism>
<name>A0A8J9Z7T7_BRALA</name>
<keyword evidence="10" id="KW-0175">Coiled coil</keyword>
<evidence type="ECO:0000256" key="1">
    <source>
        <dbReference type="ARBA" id="ARBA00004123"/>
    </source>
</evidence>
<dbReference type="GO" id="GO:0016592">
    <property type="term" value="C:mediator complex"/>
    <property type="evidence" value="ECO:0007669"/>
    <property type="project" value="TreeGrafter"/>
</dbReference>
<gene>
    <name evidence="11" type="primary">MED30</name>
    <name evidence="11" type="ORF">BLAG_LOCUS9783</name>
</gene>
<evidence type="ECO:0000256" key="5">
    <source>
        <dbReference type="ARBA" id="ARBA00023159"/>
    </source>
</evidence>
<dbReference type="InterPro" id="IPR021019">
    <property type="entry name" value="Mediator_Med30_met"/>
</dbReference>
<evidence type="ECO:0000256" key="6">
    <source>
        <dbReference type="ARBA" id="ARBA00023163"/>
    </source>
</evidence>
<dbReference type="Proteomes" id="UP000838412">
    <property type="component" value="Chromosome 16"/>
</dbReference>
<keyword evidence="7" id="KW-0539">Nucleus</keyword>
<comment type="function">
    <text evidence="8">Component of the Mediator complex, a coactivator involved in the regulated transcription of nearly all RNA polymerase II-dependent genes. Mediator functions as a bridge to convey information from gene-specific regulatory proteins to the basal RNA polymerase II transcription machinery. Mediator is recruited to promoters by direct interactions with regulatory proteins and serves as a scaffold for the assembly of a functional preinitiation complex with RNA polymerase II and the general transcription factors.</text>
</comment>
<keyword evidence="6" id="KW-0804">Transcription</keyword>
<dbReference type="GO" id="GO:0045893">
    <property type="term" value="P:positive regulation of DNA-templated transcription"/>
    <property type="evidence" value="ECO:0007669"/>
    <property type="project" value="TreeGrafter"/>
</dbReference>
<proteinExistence type="inferred from homology"/>
<dbReference type="GO" id="GO:0003712">
    <property type="term" value="F:transcription coregulator activity"/>
    <property type="evidence" value="ECO:0007669"/>
    <property type="project" value="TreeGrafter"/>
</dbReference>
<dbReference type="AlphaFoldDB" id="A0A8J9Z7T7"/>
<evidence type="ECO:0000256" key="8">
    <source>
        <dbReference type="ARBA" id="ARBA00025687"/>
    </source>
</evidence>
<comment type="subcellular location">
    <subcellularLocation>
        <location evidence="1">Nucleus</location>
    </subcellularLocation>
</comment>
<protein>
    <recommendedName>
        <fullName evidence="3">Mediator of RNA polymerase II transcription subunit 30</fullName>
    </recommendedName>
    <alternativeName>
        <fullName evidence="9">Mediator complex subunit 30</fullName>
    </alternativeName>
</protein>
<comment type="similarity">
    <text evidence="2">Belongs to the Mediator complex subunit 30 family.</text>
</comment>
<dbReference type="EMBL" id="OV696701">
    <property type="protein sequence ID" value="CAH1248449.1"/>
    <property type="molecule type" value="Genomic_DNA"/>
</dbReference>
<sequence>MADSRGSSAFLARLKVSVKGQQAYHLSVSLAVRDFRQVLSGVQHSIPVLKSQRSGGGSCYRSFSTGYPVLKLPSLARQHWNRVAMNPKDRLPAPHPHPQQTFSGTAGKEVNTASLCRIGQETVQEIVSKTQEVFGLLKTWQLPNGVNPNIQVHQERQTKLQDLVRQMEVLFRKLRLIYEKCHESTAGLQHSNIEALVPYVEHLEGKHDDSESDSVRYVNEERREVVEKVKQKNQQLKVLMDQLRELIWDVNAMMVANSARSAVR</sequence>
<dbReference type="Pfam" id="PF11315">
    <property type="entry name" value="Med30"/>
    <property type="match status" value="1"/>
</dbReference>
<keyword evidence="12" id="KW-1185">Reference proteome</keyword>
<evidence type="ECO:0000256" key="2">
    <source>
        <dbReference type="ARBA" id="ARBA00010606"/>
    </source>
</evidence>
<keyword evidence="5" id="KW-0010">Activator</keyword>
<dbReference type="OrthoDB" id="10067025at2759"/>